<reference evidence="1" key="1">
    <citation type="journal article" date="2020" name="Nature">
        <title>Giant virus diversity and host interactions through global metagenomics.</title>
        <authorList>
            <person name="Schulz F."/>
            <person name="Roux S."/>
            <person name="Paez-Espino D."/>
            <person name="Jungbluth S."/>
            <person name="Walsh D.A."/>
            <person name="Denef V.J."/>
            <person name="McMahon K.D."/>
            <person name="Konstantinidis K.T."/>
            <person name="Eloe-Fadrosh E.A."/>
            <person name="Kyrpides N.C."/>
            <person name="Woyke T."/>
        </authorList>
    </citation>
    <scope>NUCLEOTIDE SEQUENCE</scope>
    <source>
        <strain evidence="1">GVMAG-M-3300027770-73</strain>
    </source>
</reference>
<dbReference type="InterPro" id="IPR007739">
    <property type="entry name" value="RgpF"/>
</dbReference>
<evidence type="ECO:0008006" key="2">
    <source>
        <dbReference type="Google" id="ProtNLM"/>
    </source>
</evidence>
<name>A0A6C0LBB2_9ZZZZ</name>
<dbReference type="EMBL" id="MN740471">
    <property type="protein sequence ID" value="QHU28249.1"/>
    <property type="molecule type" value="Genomic_DNA"/>
</dbReference>
<organism evidence="1">
    <name type="scientific">viral metagenome</name>
    <dbReference type="NCBI Taxonomy" id="1070528"/>
    <lineage>
        <taxon>unclassified sequences</taxon>
        <taxon>metagenomes</taxon>
        <taxon>organismal metagenomes</taxon>
    </lineage>
</organism>
<proteinExistence type="predicted"/>
<evidence type="ECO:0000313" key="1">
    <source>
        <dbReference type="EMBL" id="QHU28249.1"/>
    </source>
</evidence>
<accession>A0A6C0LBB2</accession>
<protein>
    <recommendedName>
        <fullName evidence="2">Glycosyltransferase</fullName>
    </recommendedName>
</protein>
<sequence length="258" mass="30320">MKSVISYVYFKSPQADYNLKYFITSELTYKENIDYIFVINGFDCGDIIFPDFVTVLRRENVGFDFGGHKHALEYITNNNKSYDYFFFMNSGVFGPILPHYYTYEHWSNIFIRKINEKVKLVGTTIACLPHTDLGGYGPKVEGFFFMTDNIGLDLLKNVGSIFYDHPDFVSDIINGEYGLSNCILKNGYSIDCMIRKYQGIDWQNPQNWEMNDKKHPTRKNSFYGESLNPYELIFHKWLWKDSDLVQFDIVRQIEQNNT</sequence>
<dbReference type="Pfam" id="PF05045">
    <property type="entry name" value="RgpF"/>
    <property type="match status" value="1"/>
</dbReference>
<dbReference type="AlphaFoldDB" id="A0A6C0LBB2"/>